<organism evidence="5 6">
    <name type="scientific">Alectoria fallacina</name>
    <dbReference type="NCBI Taxonomy" id="1903189"/>
    <lineage>
        <taxon>Eukaryota</taxon>
        <taxon>Fungi</taxon>
        <taxon>Dikarya</taxon>
        <taxon>Ascomycota</taxon>
        <taxon>Pezizomycotina</taxon>
        <taxon>Lecanoromycetes</taxon>
        <taxon>OSLEUM clade</taxon>
        <taxon>Lecanoromycetidae</taxon>
        <taxon>Lecanorales</taxon>
        <taxon>Lecanorineae</taxon>
        <taxon>Parmeliaceae</taxon>
        <taxon>Alectoria</taxon>
    </lineage>
</organism>
<evidence type="ECO:0000256" key="4">
    <source>
        <dbReference type="RuleBase" id="RU000363"/>
    </source>
</evidence>
<evidence type="ECO:0000313" key="5">
    <source>
        <dbReference type="EMBL" id="CAF9941026.1"/>
    </source>
</evidence>
<comment type="caution">
    <text evidence="5">The sequence shown here is derived from an EMBL/GenBank/DDBJ whole genome shotgun (WGS) entry which is preliminary data.</text>
</comment>
<protein>
    <recommendedName>
        <fullName evidence="7">NAD(P)-binding protein</fullName>
    </recommendedName>
</protein>
<dbReference type="OrthoDB" id="191139at2759"/>
<dbReference type="Pfam" id="PF00106">
    <property type="entry name" value="adh_short"/>
    <property type="match status" value="1"/>
</dbReference>
<dbReference type="InterPro" id="IPR002347">
    <property type="entry name" value="SDR_fam"/>
</dbReference>
<dbReference type="InterPro" id="IPR036291">
    <property type="entry name" value="NAD(P)-bd_dom_sf"/>
</dbReference>
<feature type="non-terminal residue" evidence="5">
    <location>
        <position position="1"/>
    </location>
</feature>
<dbReference type="PRINTS" id="PR00081">
    <property type="entry name" value="GDHRDH"/>
</dbReference>
<dbReference type="PANTHER" id="PTHR43490">
    <property type="entry name" value="(+)-NEOMENTHOL DEHYDROGENASE"/>
    <property type="match status" value="1"/>
</dbReference>
<name>A0A8H3PGW7_9LECA</name>
<dbReference type="SUPFAM" id="SSF51735">
    <property type="entry name" value="NAD(P)-binding Rossmann-fold domains"/>
    <property type="match status" value="1"/>
</dbReference>
<dbReference type="Gene3D" id="3.40.50.720">
    <property type="entry name" value="NAD(P)-binding Rossmann-like Domain"/>
    <property type="match status" value="1"/>
</dbReference>
<dbReference type="EMBL" id="CAJPDR010000632">
    <property type="protein sequence ID" value="CAF9941026.1"/>
    <property type="molecule type" value="Genomic_DNA"/>
</dbReference>
<dbReference type="GO" id="GO:0016020">
    <property type="term" value="C:membrane"/>
    <property type="evidence" value="ECO:0007669"/>
    <property type="project" value="TreeGrafter"/>
</dbReference>
<dbReference type="PRINTS" id="PR00080">
    <property type="entry name" value="SDRFAMILY"/>
</dbReference>
<gene>
    <name evidence="5" type="ORF">ALECFALPRED_008970</name>
</gene>
<evidence type="ECO:0008006" key="7">
    <source>
        <dbReference type="Google" id="ProtNLM"/>
    </source>
</evidence>
<dbReference type="Proteomes" id="UP000664203">
    <property type="component" value="Unassembled WGS sequence"/>
</dbReference>
<dbReference type="PANTHER" id="PTHR43490:SF99">
    <property type="entry name" value="SHORT-CHAIN DEHYDROGENASE_REDUCTASE"/>
    <property type="match status" value="1"/>
</dbReference>
<accession>A0A8H3PGW7</accession>
<evidence type="ECO:0000256" key="1">
    <source>
        <dbReference type="ARBA" id="ARBA00006484"/>
    </source>
</evidence>
<reference evidence="5" key="1">
    <citation type="submission" date="2021-03" db="EMBL/GenBank/DDBJ databases">
        <authorList>
            <person name="Tagirdzhanova G."/>
        </authorList>
    </citation>
    <scope>NUCLEOTIDE SEQUENCE</scope>
</reference>
<sequence length="208" mass="22652">IENGELAIEELRKLGVQSKIDTVQLDVTSESSVKGAEQEVRKQYARLDVLINNAGTAILELPDGSNIQESYAQTFNTNITSVALIMSIFLPPMKTSSDARIINVSSARASLHLSSTGDLPPSRVISYSVSKTAFNALTVEYAKAEPTVAFYAASPGHCKTAFNGYRGTKDPLDVAKVIVELALAEKGEFQNGFWQMESHEKEPSQVPW</sequence>
<evidence type="ECO:0000313" key="6">
    <source>
        <dbReference type="Proteomes" id="UP000664203"/>
    </source>
</evidence>
<evidence type="ECO:0000256" key="2">
    <source>
        <dbReference type="ARBA" id="ARBA00022857"/>
    </source>
</evidence>
<evidence type="ECO:0000256" key="3">
    <source>
        <dbReference type="ARBA" id="ARBA00023002"/>
    </source>
</evidence>
<dbReference type="AlphaFoldDB" id="A0A8H3PGW7"/>
<comment type="similarity">
    <text evidence="1 4">Belongs to the short-chain dehydrogenases/reductases (SDR) family.</text>
</comment>
<proteinExistence type="inferred from homology"/>
<keyword evidence="3" id="KW-0560">Oxidoreductase</keyword>
<keyword evidence="2" id="KW-0521">NADP</keyword>
<dbReference type="GO" id="GO:0016491">
    <property type="term" value="F:oxidoreductase activity"/>
    <property type="evidence" value="ECO:0007669"/>
    <property type="project" value="UniProtKB-KW"/>
</dbReference>
<keyword evidence="6" id="KW-1185">Reference proteome</keyword>